<gene>
    <name evidence="2" type="ORF">THAOC_05472</name>
</gene>
<evidence type="ECO:0000313" key="2">
    <source>
        <dbReference type="EMBL" id="EJK72944.1"/>
    </source>
</evidence>
<reference evidence="2 3" key="1">
    <citation type="journal article" date="2012" name="Genome Biol.">
        <title>Genome and low-iron response of an oceanic diatom adapted to chronic iron limitation.</title>
        <authorList>
            <person name="Lommer M."/>
            <person name="Specht M."/>
            <person name="Roy A.S."/>
            <person name="Kraemer L."/>
            <person name="Andreson R."/>
            <person name="Gutowska M.A."/>
            <person name="Wolf J."/>
            <person name="Bergner S.V."/>
            <person name="Schilhabel M.B."/>
            <person name="Klostermeier U.C."/>
            <person name="Beiko R.G."/>
            <person name="Rosenstiel P."/>
            <person name="Hippler M."/>
            <person name="Laroche J."/>
        </authorList>
    </citation>
    <scope>NUCLEOTIDE SEQUENCE [LARGE SCALE GENOMIC DNA]</scope>
    <source>
        <strain evidence="2 3">CCMP1005</strain>
    </source>
</reference>
<accession>K0T754</accession>
<evidence type="ECO:0000256" key="1">
    <source>
        <dbReference type="SAM" id="MobiDB-lite"/>
    </source>
</evidence>
<name>K0T754_THAOC</name>
<feature type="compositionally biased region" description="Basic and acidic residues" evidence="1">
    <location>
        <begin position="85"/>
        <end position="99"/>
    </location>
</feature>
<organism evidence="2 3">
    <name type="scientific">Thalassiosira oceanica</name>
    <name type="common">Marine diatom</name>
    <dbReference type="NCBI Taxonomy" id="159749"/>
    <lineage>
        <taxon>Eukaryota</taxon>
        <taxon>Sar</taxon>
        <taxon>Stramenopiles</taxon>
        <taxon>Ochrophyta</taxon>
        <taxon>Bacillariophyta</taxon>
        <taxon>Coscinodiscophyceae</taxon>
        <taxon>Thalassiosirophycidae</taxon>
        <taxon>Thalassiosirales</taxon>
        <taxon>Thalassiosiraceae</taxon>
        <taxon>Thalassiosira</taxon>
    </lineage>
</organism>
<proteinExistence type="predicted"/>
<comment type="caution">
    <text evidence="2">The sequence shown here is derived from an EMBL/GenBank/DDBJ whole genome shotgun (WGS) entry which is preliminary data.</text>
</comment>
<dbReference type="EMBL" id="AGNL01005052">
    <property type="protein sequence ID" value="EJK72944.1"/>
    <property type="molecule type" value="Genomic_DNA"/>
</dbReference>
<protein>
    <submittedName>
        <fullName evidence="2">Uncharacterized protein</fullName>
    </submittedName>
</protein>
<dbReference type="Proteomes" id="UP000266841">
    <property type="component" value="Unassembled WGS sequence"/>
</dbReference>
<sequence>MRKEVDAAAAADIVAGGKEEAGYLPRSWDTRRGKRATSSSSDKLIDLTPASLSRTSIDRPPVLSNPGNLAPDLTGWTPLRGPTAVRRETGGRGAETELK</sequence>
<evidence type="ECO:0000313" key="3">
    <source>
        <dbReference type="Proteomes" id="UP000266841"/>
    </source>
</evidence>
<feature type="region of interest" description="Disordered" evidence="1">
    <location>
        <begin position="51"/>
        <end position="99"/>
    </location>
</feature>
<keyword evidence="3" id="KW-1185">Reference proteome</keyword>
<dbReference type="AlphaFoldDB" id="K0T754"/>